<feature type="region of interest" description="Disordered" evidence="1">
    <location>
        <begin position="131"/>
        <end position="177"/>
    </location>
</feature>
<dbReference type="AlphaFoldDB" id="A0AA39SEP4"/>
<protein>
    <recommendedName>
        <fullName evidence="4">EF-hand domain-containing protein</fullName>
    </recommendedName>
</protein>
<dbReference type="PANTHER" id="PTHR43596:SF1">
    <property type="entry name" value="ADP,ATP CARRIER PROTEIN"/>
    <property type="match status" value="1"/>
</dbReference>
<evidence type="ECO:0000256" key="1">
    <source>
        <dbReference type="SAM" id="MobiDB-lite"/>
    </source>
</evidence>
<keyword evidence="3" id="KW-1185">Reference proteome</keyword>
<comment type="caution">
    <text evidence="2">The sequence shown here is derived from an EMBL/GenBank/DDBJ whole genome shotgun (WGS) entry which is preliminary data.</text>
</comment>
<feature type="compositionally biased region" description="Basic and acidic residues" evidence="1">
    <location>
        <begin position="131"/>
        <end position="141"/>
    </location>
</feature>
<organism evidence="2 3">
    <name type="scientific">Acer saccharum</name>
    <name type="common">Sugar maple</name>
    <dbReference type="NCBI Taxonomy" id="4024"/>
    <lineage>
        <taxon>Eukaryota</taxon>
        <taxon>Viridiplantae</taxon>
        <taxon>Streptophyta</taxon>
        <taxon>Embryophyta</taxon>
        <taxon>Tracheophyta</taxon>
        <taxon>Spermatophyta</taxon>
        <taxon>Magnoliopsida</taxon>
        <taxon>eudicotyledons</taxon>
        <taxon>Gunneridae</taxon>
        <taxon>Pentapetalae</taxon>
        <taxon>rosids</taxon>
        <taxon>malvids</taxon>
        <taxon>Sapindales</taxon>
        <taxon>Sapindaceae</taxon>
        <taxon>Hippocastanoideae</taxon>
        <taxon>Acereae</taxon>
        <taxon>Acer</taxon>
    </lineage>
</organism>
<dbReference type="EMBL" id="JAUESC010000380">
    <property type="protein sequence ID" value="KAK0592912.1"/>
    <property type="molecule type" value="Genomic_DNA"/>
</dbReference>
<evidence type="ECO:0000313" key="3">
    <source>
        <dbReference type="Proteomes" id="UP001168877"/>
    </source>
</evidence>
<dbReference type="InterPro" id="IPR011992">
    <property type="entry name" value="EF-hand-dom_pair"/>
</dbReference>
<dbReference type="SUPFAM" id="SSF47473">
    <property type="entry name" value="EF-hand"/>
    <property type="match status" value="1"/>
</dbReference>
<feature type="compositionally biased region" description="Acidic residues" evidence="1">
    <location>
        <begin position="163"/>
        <end position="174"/>
    </location>
</feature>
<gene>
    <name evidence="2" type="ORF">LWI29_027657</name>
</gene>
<dbReference type="PANTHER" id="PTHR43596">
    <property type="entry name" value="ADP,ATP CARRIER PROTEIN"/>
    <property type="match status" value="1"/>
</dbReference>
<evidence type="ECO:0008006" key="4">
    <source>
        <dbReference type="Google" id="ProtNLM"/>
    </source>
</evidence>
<evidence type="ECO:0000313" key="2">
    <source>
        <dbReference type="EMBL" id="KAK0592912.1"/>
    </source>
</evidence>
<reference evidence="2" key="1">
    <citation type="journal article" date="2022" name="Plant J.">
        <title>Strategies of tolerance reflected in two North American maple genomes.</title>
        <authorList>
            <person name="McEvoy S.L."/>
            <person name="Sezen U.U."/>
            <person name="Trouern-Trend A."/>
            <person name="McMahon S.M."/>
            <person name="Schaberg P.G."/>
            <person name="Yang J."/>
            <person name="Wegrzyn J.L."/>
            <person name="Swenson N.G."/>
        </authorList>
    </citation>
    <scope>NUCLEOTIDE SEQUENCE</scope>
    <source>
        <strain evidence="2">NS2018</strain>
    </source>
</reference>
<name>A0AA39SEP4_ACESA</name>
<dbReference type="Proteomes" id="UP001168877">
    <property type="component" value="Unassembled WGS sequence"/>
</dbReference>
<reference evidence="2" key="2">
    <citation type="submission" date="2023-06" db="EMBL/GenBank/DDBJ databases">
        <authorList>
            <person name="Swenson N.G."/>
            <person name="Wegrzyn J.L."/>
            <person name="Mcevoy S.L."/>
        </authorList>
    </citation>
    <scope>NUCLEOTIDE SEQUENCE</scope>
    <source>
        <strain evidence="2">NS2018</strain>
        <tissue evidence="2">Leaf</tissue>
    </source>
</reference>
<accession>A0AA39SEP4</accession>
<sequence length="190" mass="21653">MTSRLMILFPLIDNAPKDGVGFEELEAWNAQVVIDRLSYLTQKEMELSDKNGDGEVYFQEYLPHFSQEDIVWPTWVAVAVSETLRMVVTYVVTKSARELLFIIVSQDEKYKAKAKDDNALNLDIEEEMGEEIARSDDERASGGKVYSNVDDSSDESSLTSNEESSEESSEDDSNFDIFENEARLDMMFLE</sequence>
<proteinExistence type="predicted"/>